<name>A0A0A2MRJ0_9FLAO</name>
<sequence length="165" mass="17709">MKSKFVFVFFVLLLIACKKEAPAGHSGKYPEIVVATANGDAFAVANDSIIKPEWEKVLNKNSTGKTIMVLEVVKGKTEGGAKDFYMLIAKCNDGQTSIAALLEKQGNELYFDKSNPQTIICSGNCSGGCLPVAKNDETGTYLVCSACDNCTKTEHSLNFSGHSNN</sequence>
<organism evidence="2 3">
    <name type="scientific">Flavobacterium subsaxonicum WB 4.1-42 = DSM 21790</name>
    <dbReference type="NCBI Taxonomy" id="1121898"/>
    <lineage>
        <taxon>Bacteria</taxon>
        <taxon>Pseudomonadati</taxon>
        <taxon>Bacteroidota</taxon>
        <taxon>Flavobacteriia</taxon>
        <taxon>Flavobacteriales</taxon>
        <taxon>Flavobacteriaceae</taxon>
        <taxon>Flavobacterium</taxon>
    </lineage>
</organism>
<dbReference type="RefSeq" id="WP_026990561.1">
    <property type="nucleotide sequence ID" value="NZ_AUGP01000017.1"/>
</dbReference>
<reference evidence="2 3" key="1">
    <citation type="submission" date="2013-09" db="EMBL/GenBank/DDBJ databases">
        <authorList>
            <person name="Zeng Z."/>
            <person name="Chen C."/>
        </authorList>
    </citation>
    <scope>NUCLEOTIDE SEQUENCE [LARGE SCALE GENOMIC DNA]</scope>
    <source>
        <strain evidence="2 3">WB 4.1-42</strain>
    </source>
</reference>
<dbReference type="OrthoDB" id="1367211at2"/>
<feature type="chain" id="PRO_5001992715" description="Lipoprotein" evidence="1">
    <location>
        <begin position="24"/>
        <end position="165"/>
    </location>
</feature>
<evidence type="ECO:0000313" key="2">
    <source>
        <dbReference type="EMBL" id="KGO94156.1"/>
    </source>
</evidence>
<evidence type="ECO:0008006" key="4">
    <source>
        <dbReference type="Google" id="ProtNLM"/>
    </source>
</evidence>
<gene>
    <name evidence="2" type="ORF">Q766_04285</name>
</gene>
<keyword evidence="3" id="KW-1185">Reference proteome</keyword>
<feature type="signal peptide" evidence="1">
    <location>
        <begin position="1"/>
        <end position="23"/>
    </location>
</feature>
<comment type="caution">
    <text evidence="2">The sequence shown here is derived from an EMBL/GenBank/DDBJ whole genome shotgun (WGS) entry which is preliminary data.</text>
</comment>
<proteinExistence type="predicted"/>
<evidence type="ECO:0000313" key="3">
    <source>
        <dbReference type="Proteomes" id="UP000030111"/>
    </source>
</evidence>
<protein>
    <recommendedName>
        <fullName evidence="4">Lipoprotein</fullName>
    </recommendedName>
</protein>
<dbReference type="EMBL" id="JRLY01000002">
    <property type="protein sequence ID" value="KGO94156.1"/>
    <property type="molecule type" value="Genomic_DNA"/>
</dbReference>
<keyword evidence="1" id="KW-0732">Signal</keyword>
<dbReference type="AlphaFoldDB" id="A0A0A2MRJ0"/>
<evidence type="ECO:0000256" key="1">
    <source>
        <dbReference type="SAM" id="SignalP"/>
    </source>
</evidence>
<dbReference type="Proteomes" id="UP000030111">
    <property type="component" value="Unassembled WGS sequence"/>
</dbReference>
<accession>A0A0A2MRJ0</accession>
<dbReference type="PROSITE" id="PS51257">
    <property type="entry name" value="PROKAR_LIPOPROTEIN"/>
    <property type="match status" value="1"/>
</dbReference>
<dbReference type="STRING" id="1121898.GCA_000422725_01702"/>